<protein>
    <recommendedName>
        <fullName evidence="4">Phosphatidylinositol-3-phosphatase SAC1</fullName>
        <ecNumber evidence="1">3.1.3.64</ecNumber>
    </recommendedName>
    <alternativeName>
        <fullName evidence="6">Phosphatidylinositol-4-phosphate phosphatase</fullName>
    </alternativeName>
    <alternativeName>
        <fullName evidence="5">Suppressor of actin mutations 1-like protein</fullName>
    </alternativeName>
</protein>
<evidence type="ECO:0000256" key="3">
    <source>
        <dbReference type="ARBA" id="ARBA00036807"/>
    </source>
</evidence>
<reference evidence="8 10" key="2">
    <citation type="submission" date="2018-11" db="EMBL/GenBank/DDBJ databases">
        <authorList>
            <consortium name="Pathogen Informatics"/>
        </authorList>
    </citation>
    <scope>NUCLEOTIDE SEQUENCE [LARGE SCALE GENOMIC DNA]</scope>
</reference>
<comment type="catalytic activity">
    <reaction evidence="3">
        <text>a 1,2-diacyl-sn-glycero-3-phospho-(1D-myo-inositol 4-phosphate) + H2O = a 1,2-diacyl-sn-glycero-3-phospho-(1D-myo-inositol) + phosphate</text>
        <dbReference type="Rhea" id="RHEA:55652"/>
        <dbReference type="ChEBI" id="CHEBI:15377"/>
        <dbReference type="ChEBI" id="CHEBI:43474"/>
        <dbReference type="ChEBI" id="CHEBI:57880"/>
        <dbReference type="ChEBI" id="CHEBI:58178"/>
    </reaction>
    <physiologicalReaction direction="left-to-right" evidence="3">
        <dbReference type="Rhea" id="RHEA:55653"/>
    </physiologicalReaction>
</comment>
<evidence type="ECO:0000313" key="9">
    <source>
        <dbReference type="Proteomes" id="UP000038040"/>
    </source>
</evidence>
<evidence type="ECO:0000313" key="10">
    <source>
        <dbReference type="Proteomes" id="UP000274756"/>
    </source>
</evidence>
<dbReference type="GO" id="GO:0046856">
    <property type="term" value="P:phosphatidylinositol dephosphorylation"/>
    <property type="evidence" value="ECO:0007669"/>
    <property type="project" value="TreeGrafter"/>
</dbReference>
<dbReference type="STRING" id="318479.A0A0N4UHI3"/>
<dbReference type="EMBL" id="UYYG01000025">
    <property type="protein sequence ID" value="VDN51595.1"/>
    <property type="molecule type" value="Genomic_DNA"/>
</dbReference>
<sequence>MGQLYGCDIYRITNVNFVPLKRPSEFIDPRIIELQQLASSGIFYFASSSNMNQLFDLTLSSQKRACGEFGDTSYFWNRNLHLPLQRYGIEPSEWFLRVICGSIQIRTVYIGCKIAKVAVISRLSCNRVGTRFNVRGINDDGHVANFIETEQV</sequence>
<dbReference type="WBParaSite" id="DME_0000701601-mRNA-1">
    <property type="protein sequence ID" value="DME_0000701601-mRNA-1"/>
    <property type="gene ID" value="DME_0000701601"/>
</dbReference>
<name>A0A0N4UHI3_DRAME</name>
<reference evidence="11" key="1">
    <citation type="submission" date="2017-02" db="UniProtKB">
        <authorList>
            <consortium name="WormBaseParasite"/>
        </authorList>
    </citation>
    <scope>IDENTIFICATION</scope>
</reference>
<gene>
    <name evidence="8" type="ORF">DME_LOCUS1568</name>
</gene>
<dbReference type="GO" id="GO:0004438">
    <property type="term" value="F:phosphatidylinositol-3-phosphate phosphatase activity"/>
    <property type="evidence" value="ECO:0007669"/>
    <property type="project" value="UniProtKB-EC"/>
</dbReference>
<evidence type="ECO:0000313" key="8">
    <source>
        <dbReference type="EMBL" id="VDN51595.1"/>
    </source>
</evidence>
<proteinExistence type="predicted"/>
<dbReference type="Proteomes" id="UP000038040">
    <property type="component" value="Unplaced"/>
</dbReference>
<evidence type="ECO:0000256" key="1">
    <source>
        <dbReference type="ARBA" id="ARBA00013038"/>
    </source>
</evidence>
<dbReference type="AlphaFoldDB" id="A0A0N4UHI3"/>
<dbReference type="InterPro" id="IPR002013">
    <property type="entry name" value="SAC_dom"/>
</dbReference>
<dbReference type="PROSITE" id="PS50275">
    <property type="entry name" value="SAC"/>
    <property type="match status" value="1"/>
</dbReference>
<keyword evidence="10" id="KW-1185">Reference proteome</keyword>
<dbReference type="OrthoDB" id="1925875at2759"/>
<comment type="catalytic activity">
    <reaction evidence="2">
        <text>a 1,2-diacyl-sn-glycero-3-phospho-(1D-myo-inositol-3-phosphate) + H2O = a 1,2-diacyl-sn-glycero-3-phospho-(1D-myo-inositol) + phosphate</text>
        <dbReference type="Rhea" id="RHEA:12316"/>
        <dbReference type="ChEBI" id="CHEBI:15377"/>
        <dbReference type="ChEBI" id="CHEBI:43474"/>
        <dbReference type="ChEBI" id="CHEBI:57880"/>
        <dbReference type="ChEBI" id="CHEBI:58088"/>
        <dbReference type="EC" id="3.1.3.64"/>
    </reaction>
    <physiologicalReaction direction="left-to-right" evidence="2">
        <dbReference type="Rhea" id="RHEA:12317"/>
    </physiologicalReaction>
</comment>
<evidence type="ECO:0000256" key="5">
    <source>
        <dbReference type="ARBA" id="ARBA00041396"/>
    </source>
</evidence>
<evidence type="ECO:0000256" key="4">
    <source>
        <dbReference type="ARBA" id="ARBA00040795"/>
    </source>
</evidence>
<evidence type="ECO:0000313" key="11">
    <source>
        <dbReference type="WBParaSite" id="DME_0000701601-mRNA-1"/>
    </source>
</evidence>
<organism evidence="9 11">
    <name type="scientific">Dracunculus medinensis</name>
    <name type="common">Guinea worm</name>
    <dbReference type="NCBI Taxonomy" id="318479"/>
    <lineage>
        <taxon>Eukaryota</taxon>
        <taxon>Metazoa</taxon>
        <taxon>Ecdysozoa</taxon>
        <taxon>Nematoda</taxon>
        <taxon>Chromadorea</taxon>
        <taxon>Rhabditida</taxon>
        <taxon>Spirurina</taxon>
        <taxon>Dracunculoidea</taxon>
        <taxon>Dracunculidae</taxon>
        <taxon>Dracunculus</taxon>
    </lineage>
</organism>
<feature type="domain" description="SAC" evidence="7">
    <location>
        <begin position="34"/>
        <end position="152"/>
    </location>
</feature>
<evidence type="ECO:0000256" key="6">
    <source>
        <dbReference type="ARBA" id="ARBA00041911"/>
    </source>
</evidence>
<dbReference type="GO" id="GO:0043812">
    <property type="term" value="F:phosphatidylinositol-4-phosphate phosphatase activity"/>
    <property type="evidence" value="ECO:0007669"/>
    <property type="project" value="TreeGrafter"/>
</dbReference>
<dbReference type="PANTHER" id="PTHR45662:SF2">
    <property type="entry name" value="PHOSPHATIDYLINOSITOL-3-PHOSPHATASE SAC1"/>
    <property type="match status" value="1"/>
</dbReference>
<dbReference type="Proteomes" id="UP000274756">
    <property type="component" value="Unassembled WGS sequence"/>
</dbReference>
<dbReference type="PANTHER" id="PTHR45662">
    <property type="entry name" value="PHOSPHATIDYLINOSITIDE PHOSPHATASE SAC1"/>
    <property type="match status" value="1"/>
</dbReference>
<evidence type="ECO:0000259" key="7">
    <source>
        <dbReference type="PROSITE" id="PS50275"/>
    </source>
</evidence>
<accession>A0A0N4UHI3</accession>
<dbReference type="EC" id="3.1.3.64" evidence="1"/>
<evidence type="ECO:0000256" key="2">
    <source>
        <dbReference type="ARBA" id="ARBA00036631"/>
    </source>
</evidence>
<dbReference type="Pfam" id="PF02383">
    <property type="entry name" value="Syja_N"/>
    <property type="match status" value="1"/>
</dbReference>
<dbReference type="GO" id="GO:0005783">
    <property type="term" value="C:endoplasmic reticulum"/>
    <property type="evidence" value="ECO:0007669"/>
    <property type="project" value="TreeGrafter"/>
</dbReference>